<dbReference type="PROSITE" id="PS00901">
    <property type="entry name" value="CYS_SYNTHASE"/>
    <property type="match status" value="1"/>
</dbReference>
<dbReference type="InterPro" id="IPR001216">
    <property type="entry name" value="P-phosphate_BS"/>
</dbReference>
<dbReference type="GO" id="GO:0004122">
    <property type="term" value="F:cystathionine beta-synthase activity"/>
    <property type="evidence" value="ECO:0007669"/>
    <property type="project" value="UniProtKB-EC"/>
</dbReference>
<dbReference type="Proteomes" id="UP000017396">
    <property type="component" value="Chromosome"/>
</dbReference>
<dbReference type="EMBL" id="CP003587">
    <property type="protein sequence ID" value="AGY59260.1"/>
    <property type="molecule type" value="Genomic_DNA"/>
</dbReference>
<dbReference type="InterPro" id="IPR046342">
    <property type="entry name" value="CBS_dom_sf"/>
</dbReference>
<dbReference type="HOGENOM" id="CLU_021018_0_0_3"/>
<dbReference type="InterPro" id="IPR050214">
    <property type="entry name" value="Cys_Synth/Cystath_Beta-Synth"/>
</dbReference>
<organism evidence="6 7">
    <name type="scientific">Gloeobacter kilaueensis (strain ATCC BAA-2537 / CCAP 1431/1 / ULC 316 / JS1)</name>
    <dbReference type="NCBI Taxonomy" id="1183438"/>
    <lineage>
        <taxon>Bacteria</taxon>
        <taxon>Bacillati</taxon>
        <taxon>Cyanobacteriota</taxon>
        <taxon>Cyanophyceae</taxon>
        <taxon>Gloeobacterales</taxon>
        <taxon>Gloeobacteraceae</taxon>
        <taxon>Gloeobacter</taxon>
    </lineage>
</organism>
<dbReference type="GO" id="GO:0016765">
    <property type="term" value="F:transferase activity, transferring alkyl or aryl (other than methyl) groups"/>
    <property type="evidence" value="ECO:0007669"/>
    <property type="project" value="UniProtKB-ARBA"/>
</dbReference>
<evidence type="ECO:0000256" key="3">
    <source>
        <dbReference type="ARBA" id="ARBA00022898"/>
    </source>
</evidence>
<dbReference type="CDD" id="cd01561">
    <property type="entry name" value="CBS_like"/>
    <property type="match status" value="1"/>
</dbReference>
<dbReference type="KEGG" id="glj:GKIL_3014"/>
<dbReference type="Gene3D" id="3.40.50.1100">
    <property type="match status" value="2"/>
</dbReference>
<dbReference type="PATRIC" id="fig|1183438.3.peg.2964"/>
<dbReference type="AlphaFoldDB" id="U5QNL1"/>
<keyword evidence="3" id="KW-0663">Pyridoxal phosphate</keyword>
<dbReference type="PANTHER" id="PTHR10314">
    <property type="entry name" value="CYSTATHIONINE BETA-SYNTHASE"/>
    <property type="match status" value="1"/>
</dbReference>
<dbReference type="InterPro" id="IPR001926">
    <property type="entry name" value="TrpB-like_PALP"/>
</dbReference>
<feature type="domain" description="CBS" evidence="5">
    <location>
        <begin position="344"/>
        <end position="405"/>
    </location>
</feature>
<keyword evidence="4" id="KW-0129">CBS domain</keyword>
<dbReference type="Pfam" id="PF00571">
    <property type="entry name" value="CBS"/>
    <property type="match status" value="2"/>
</dbReference>
<protein>
    <submittedName>
        <fullName evidence="6">Cystathionine beta-synthase</fullName>
        <ecNumber evidence="6">4.2.1.22</ecNumber>
    </submittedName>
</protein>
<dbReference type="InterPro" id="IPR046353">
    <property type="entry name" value="CBS_C"/>
</dbReference>
<keyword evidence="6" id="KW-0456">Lyase</keyword>
<name>U5QNL1_GLOK1</name>
<dbReference type="RefSeq" id="WP_023174506.1">
    <property type="nucleotide sequence ID" value="NC_022600.1"/>
</dbReference>
<dbReference type="OrthoDB" id="9808024at2"/>
<evidence type="ECO:0000259" key="5">
    <source>
        <dbReference type="PROSITE" id="PS51371"/>
    </source>
</evidence>
<dbReference type="SUPFAM" id="SSF54631">
    <property type="entry name" value="CBS-domain pair"/>
    <property type="match status" value="1"/>
</dbReference>
<dbReference type="Gene3D" id="3.10.580.10">
    <property type="entry name" value="CBS-domain"/>
    <property type="match status" value="1"/>
</dbReference>
<dbReference type="InterPro" id="IPR036052">
    <property type="entry name" value="TrpB-like_PALP_sf"/>
</dbReference>
<accession>U5QNL1</accession>
<comment type="cofactor">
    <cofactor evidence="1">
        <name>pyridoxal 5'-phosphate</name>
        <dbReference type="ChEBI" id="CHEBI:597326"/>
    </cofactor>
</comment>
<dbReference type="EC" id="4.2.1.22" evidence="6"/>
<evidence type="ECO:0000313" key="6">
    <source>
        <dbReference type="EMBL" id="AGY59260.1"/>
    </source>
</evidence>
<dbReference type="eggNOG" id="COG0031">
    <property type="taxonomic scope" value="Bacteria"/>
</dbReference>
<comment type="similarity">
    <text evidence="2">Belongs to the cysteine synthase/cystathionine beta-synthase family.</text>
</comment>
<reference evidence="6 7" key="1">
    <citation type="journal article" date="2013" name="PLoS ONE">
        <title>Cultivation and Complete Genome Sequencing of Gloeobacter kilaueensis sp. nov., from a Lava Cave in Kilauea Caldera, Hawai'i.</title>
        <authorList>
            <person name="Saw J.H."/>
            <person name="Schatz M."/>
            <person name="Brown M.V."/>
            <person name="Kunkel D.D."/>
            <person name="Foster J.S."/>
            <person name="Shick H."/>
            <person name="Christensen S."/>
            <person name="Hou S."/>
            <person name="Wan X."/>
            <person name="Donachie S.P."/>
        </authorList>
    </citation>
    <scope>NUCLEOTIDE SEQUENCE [LARGE SCALE GENOMIC DNA]</scope>
    <source>
        <strain evidence="7">JS</strain>
    </source>
</reference>
<dbReference type="GO" id="GO:0006535">
    <property type="term" value="P:cysteine biosynthetic process from serine"/>
    <property type="evidence" value="ECO:0007669"/>
    <property type="project" value="InterPro"/>
</dbReference>
<gene>
    <name evidence="6" type="ORF">GKIL_3014</name>
</gene>
<evidence type="ECO:0000313" key="7">
    <source>
        <dbReference type="Proteomes" id="UP000017396"/>
    </source>
</evidence>
<dbReference type="SMART" id="SM00116">
    <property type="entry name" value="CBS"/>
    <property type="match status" value="2"/>
</dbReference>
<evidence type="ECO:0000256" key="1">
    <source>
        <dbReference type="ARBA" id="ARBA00001933"/>
    </source>
</evidence>
<dbReference type="PROSITE" id="PS51371">
    <property type="entry name" value="CBS"/>
    <property type="match status" value="1"/>
</dbReference>
<evidence type="ECO:0000256" key="4">
    <source>
        <dbReference type="PROSITE-ProRule" id="PRU00703"/>
    </source>
</evidence>
<proteinExistence type="inferred from homology"/>
<dbReference type="Pfam" id="PF00291">
    <property type="entry name" value="PALP"/>
    <property type="match status" value="1"/>
</dbReference>
<keyword evidence="7" id="KW-1185">Reference proteome</keyword>
<dbReference type="FunFam" id="3.40.50.1100:FF:000118">
    <property type="entry name" value="Related to CYS4-cystathionine beta-synthase"/>
    <property type="match status" value="1"/>
</dbReference>
<dbReference type="InterPro" id="IPR000644">
    <property type="entry name" value="CBS_dom"/>
</dbReference>
<dbReference type="SUPFAM" id="SSF53686">
    <property type="entry name" value="Tryptophan synthase beta subunit-like PLP-dependent enzymes"/>
    <property type="match status" value="1"/>
</dbReference>
<sequence length="467" mass="50622">MSSFSDTKILAPAVGDPLTLIGNTPLVELTKFDTGLCRLFVKLENQNPGGSIKDRIGRSMIEAAEREGRLKPGGTLIEATAGNTGLGLALVAASRGYRLILVIPDKMAQEKVFHLRALGAQVVMTRSDVGKGHPDYYQDRAERLASEIPGAFYVNQFANPANPRAHEETTGPEIWEQVGHDLDAVVCGVGSGGTITGLGRYFRRVAPHVQMVLADPKGSILADYVRTGTVGEAGSWAVEGIGEDFIPPLSDLSLVSEAFVISDAESFVTARELVRREGILGGSSSGTLLAAALRYCQAQSTPKRVVTFICDSGNKYLSKMYNDFWMADQGYLTRPPAGDLRDLISRRHDEGATLSVGPDDTLLTTYNRMRLSDVSQLPVLSGDRVVGIVDESDLLLAVYKRDCQFTSPVTMAMTSHLETLAPDAPLEALLPIFDQGYVAIVVEGERFLGLITRIDMLNYLRRNTSQP</sequence>
<dbReference type="CDD" id="cd04608">
    <property type="entry name" value="CBS_pair_CBS"/>
    <property type="match status" value="1"/>
</dbReference>
<dbReference type="FunFam" id="3.40.50.1100:FF:000003">
    <property type="entry name" value="Cystathionine beta-synthase"/>
    <property type="match status" value="1"/>
</dbReference>
<dbReference type="STRING" id="1183438.GKIL_3014"/>
<evidence type="ECO:0000256" key="2">
    <source>
        <dbReference type="ARBA" id="ARBA00007103"/>
    </source>
</evidence>